<gene>
    <name evidence="7" type="ORF">PCON_13989</name>
</gene>
<protein>
    <submittedName>
        <fullName evidence="7">Similar to 6-hydroxynicotinate 3-monooxygenase acc. no. P86491</fullName>
    </submittedName>
</protein>
<keyword evidence="2" id="KW-0285">Flavoprotein</keyword>
<name>U4LLG5_PYROM</name>
<dbReference type="InterPro" id="IPR002938">
    <property type="entry name" value="FAD-bd"/>
</dbReference>
<dbReference type="Gene3D" id="3.50.50.60">
    <property type="entry name" value="FAD/NAD(P)-binding domain"/>
    <property type="match status" value="1"/>
</dbReference>
<dbReference type="OrthoDB" id="417877at2759"/>
<evidence type="ECO:0000259" key="6">
    <source>
        <dbReference type="Pfam" id="PF01494"/>
    </source>
</evidence>
<evidence type="ECO:0000256" key="2">
    <source>
        <dbReference type="ARBA" id="ARBA00022630"/>
    </source>
</evidence>
<keyword evidence="8" id="KW-1185">Reference proteome</keyword>
<evidence type="ECO:0000256" key="3">
    <source>
        <dbReference type="ARBA" id="ARBA00022827"/>
    </source>
</evidence>
<proteinExistence type="inferred from homology"/>
<dbReference type="PRINTS" id="PR00420">
    <property type="entry name" value="RNGMNOXGNASE"/>
</dbReference>
<dbReference type="Pfam" id="PF01494">
    <property type="entry name" value="FAD_binding_3"/>
    <property type="match status" value="1"/>
</dbReference>
<accession>U4LLG5</accession>
<dbReference type="STRING" id="1076935.U4LLG5"/>
<evidence type="ECO:0000256" key="1">
    <source>
        <dbReference type="ARBA" id="ARBA00007992"/>
    </source>
</evidence>
<evidence type="ECO:0000313" key="7">
    <source>
        <dbReference type="EMBL" id="CCX32964.1"/>
    </source>
</evidence>
<evidence type="ECO:0000313" key="8">
    <source>
        <dbReference type="Proteomes" id="UP000018144"/>
    </source>
</evidence>
<comment type="similarity">
    <text evidence="1">Belongs to the paxM FAD-dependent monooxygenase family.</text>
</comment>
<organism evidence="7 8">
    <name type="scientific">Pyronema omphalodes (strain CBS 100304)</name>
    <name type="common">Pyronema confluens</name>
    <dbReference type="NCBI Taxonomy" id="1076935"/>
    <lineage>
        <taxon>Eukaryota</taxon>
        <taxon>Fungi</taxon>
        <taxon>Dikarya</taxon>
        <taxon>Ascomycota</taxon>
        <taxon>Pezizomycotina</taxon>
        <taxon>Pezizomycetes</taxon>
        <taxon>Pezizales</taxon>
        <taxon>Pyronemataceae</taxon>
        <taxon>Pyronema</taxon>
    </lineage>
</organism>
<dbReference type="GO" id="GO:0004497">
    <property type="term" value="F:monooxygenase activity"/>
    <property type="evidence" value="ECO:0007669"/>
    <property type="project" value="UniProtKB-KW"/>
</dbReference>
<keyword evidence="3" id="KW-0274">FAD</keyword>
<dbReference type="PANTHER" id="PTHR13789:SF309">
    <property type="entry name" value="PUTATIVE (AFU_ORTHOLOGUE AFUA_6G14510)-RELATED"/>
    <property type="match status" value="1"/>
</dbReference>
<dbReference type="AlphaFoldDB" id="U4LLG5"/>
<dbReference type="OMA" id="MYTERET"/>
<reference evidence="7 8" key="1">
    <citation type="journal article" date="2013" name="PLoS Genet.">
        <title>The genome and development-dependent transcriptomes of Pyronema confluens: a window into fungal evolution.</title>
        <authorList>
            <person name="Traeger S."/>
            <person name="Altegoer F."/>
            <person name="Freitag M."/>
            <person name="Gabaldon T."/>
            <person name="Kempken F."/>
            <person name="Kumar A."/>
            <person name="Marcet-Houben M."/>
            <person name="Poggeler S."/>
            <person name="Stajich J.E."/>
            <person name="Nowrousian M."/>
        </authorList>
    </citation>
    <scope>NUCLEOTIDE SEQUENCE [LARGE SCALE GENOMIC DNA]</scope>
    <source>
        <strain evidence="8">CBS 100304</strain>
        <tissue evidence="7">Vegetative mycelium</tissue>
    </source>
</reference>
<keyword evidence="4" id="KW-0560">Oxidoreductase</keyword>
<evidence type="ECO:0000256" key="4">
    <source>
        <dbReference type="ARBA" id="ARBA00023002"/>
    </source>
</evidence>
<dbReference type="EMBL" id="HF935976">
    <property type="protein sequence ID" value="CCX32964.1"/>
    <property type="molecule type" value="Genomic_DNA"/>
</dbReference>
<dbReference type="GO" id="GO:0071949">
    <property type="term" value="F:FAD binding"/>
    <property type="evidence" value="ECO:0007669"/>
    <property type="project" value="InterPro"/>
</dbReference>
<feature type="domain" description="FAD-binding" evidence="6">
    <location>
        <begin position="7"/>
        <end position="363"/>
    </location>
</feature>
<evidence type="ECO:0000256" key="5">
    <source>
        <dbReference type="ARBA" id="ARBA00023033"/>
    </source>
</evidence>
<dbReference type="eggNOG" id="KOG2614">
    <property type="taxonomic scope" value="Eukaryota"/>
</dbReference>
<dbReference type="Proteomes" id="UP000018144">
    <property type="component" value="Unassembled WGS sequence"/>
</dbReference>
<dbReference type="InterPro" id="IPR036188">
    <property type="entry name" value="FAD/NAD-bd_sf"/>
</dbReference>
<dbReference type="SUPFAM" id="SSF51905">
    <property type="entry name" value="FAD/NAD(P)-binding domain"/>
    <property type="match status" value="1"/>
</dbReference>
<keyword evidence="5 7" id="KW-0503">Monooxygenase</keyword>
<sequence length="412" mass="45848">MPTPESAIIIGSGIGGPLCALALYRKQIPVCLYESRSSPETLGGAINLTPNAIRILAKFDLLPKLLSLGCSVTKLQFFSAHSGAALGTISFGSIEQYGFESLRVCRSDLQRVLLESIAEKGIEVRYNKKLVGVEEDAVGGEHITAVFSDGSKETADLLIGADGIHSTVRRSFVNPGCDATYSGICSAYGFASWDKVAKEGIEFDTTALAVGRKGSFLMSFCNPEKTRVFWAVVMAVAEGEVPEREDAGWRVRDEGRTKSEIVTRFDDSEKWRETVRTAVMAEDETFFFPVNELPAEGRWWRGRCVLIGDAAHAMPPQGQSIGLAFEDAVILARVLGEMKDEATVEERLRRYDELRRPRVAAARKEAAKSRESLKEVHWFVQWCREWLYWFFLAVFAKHSETAFMYDAEKEEV</sequence>
<dbReference type="PANTHER" id="PTHR13789">
    <property type="entry name" value="MONOOXYGENASE"/>
    <property type="match status" value="1"/>
</dbReference>
<dbReference type="InterPro" id="IPR050493">
    <property type="entry name" value="FAD-dep_Monooxygenase_BioMet"/>
</dbReference>